<evidence type="ECO:0000313" key="6">
    <source>
        <dbReference type="EMBL" id="KEF61794.1"/>
    </source>
</evidence>
<dbReference type="InterPro" id="IPR050346">
    <property type="entry name" value="FMO-like"/>
</dbReference>
<dbReference type="PANTHER" id="PTHR23023">
    <property type="entry name" value="DIMETHYLANILINE MONOOXYGENASE"/>
    <property type="match status" value="1"/>
</dbReference>
<keyword evidence="4" id="KW-0521">NADP</keyword>
<dbReference type="Gene3D" id="3.50.50.60">
    <property type="entry name" value="FAD/NAD(P)-binding domain"/>
    <property type="match status" value="3"/>
</dbReference>
<dbReference type="VEuPathDB" id="FungiDB:A1O9_03364"/>
<comment type="similarity">
    <text evidence="1">Belongs to the FMO family.</text>
</comment>
<evidence type="ECO:0000256" key="5">
    <source>
        <dbReference type="ARBA" id="ARBA00023002"/>
    </source>
</evidence>
<dbReference type="InterPro" id="IPR036188">
    <property type="entry name" value="FAD/NAD-bd_sf"/>
</dbReference>
<comment type="caution">
    <text evidence="6">The sequence shown here is derived from an EMBL/GenBank/DDBJ whole genome shotgun (WGS) entry which is preliminary data.</text>
</comment>
<proteinExistence type="inferred from homology"/>
<dbReference type="GO" id="GO:0004499">
    <property type="term" value="F:N,N-dimethylaniline monooxygenase activity"/>
    <property type="evidence" value="ECO:0007669"/>
    <property type="project" value="InterPro"/>
</dbReference>
<gene>
    <name evidence="6" type="ORF">A1O9_03364</name>
</gene>
<dbReference type="Proteomes" id="UP000027920">
    <property type="component" value="Unassembled WGS sequence"/>
</dbReference>
<keyword evidence="5" id="KW-0560">Oxidoreductase</keyword>
<reference evidence="6 7" key="1">
    <citation type="submission" date="2013-03" db="EMBL/GenBank/DDBJ databases">
        <title>The Genome Sequence of Exophiala aquamarina CBS 119918.</title>
        <authorList>
            <consortium name="The Broad Institute Genomics Platform"/>
            <person name="Cuomo C."/>
            <person name="de Hoog S."/>
            <person name="Gorbushina A."/>
            <person name="Walker B."/>
            <person name="Young S.K."/>
            <person name="Zeng Q."/>
            <person name="Gargeya S."/>
            <person name="Fitzgerald M."/>
            <person name="Haas B."/>
            <person name="Abouelleil A."/>
            <person name="Allen A.W."/>
            <person name="Alvarado L."/>
            <person name="Arachchi H.M."/>
            <person name="Berlin A.M."/>
            <person name="Chapman S.B."/>
            <person name="Gainer-Dewar J."/>
            <person name="Goldberg J."/>
            <person name="Griggs A."/>
            <person name="Gujja S."/>
            <person name="Hansen M."/>
            <person name="Howarth C."/>
            <person name="Imamovic A."/>
            <person name="Ireland A."/>
            <person name="Larimer J."/>
            <person name="McCowan C."/>
            <person name="Murphy C."/>
            <person name="Pearson M."/>
            <person name="Poon T.W."/>
            <person name="Priest M."/>
            <person name="Roberts A."/>
            <person name="Saif S."/>
            <person name="Shea T."/>
            <person name="Sisk P."/>
            <person name="Sykes S."/>
            <person name="Wortman J."/>
            <person name="Nusbaum C."/>
            <person name="Birren B."/>
        </authorList>
    </citation>
    <scope>NUCLEOTIDE SEQUENCE [LARGE SCALE GENOMIC DNA]</scope>
    <source>
        <strain evidence="6 7">CBS 119918</strain>
    </source>
</reference>
<evidence type="ECO:0000256" key="4">
    <source>
        <dbReference type="ARBA" id="ARBA00022857"/>
    </source>
</evidence>
<keyword evidence="3" id="KW-0274">FAD</keyword>
<evidence type="ECO:0000256" key="3">
    <source>
        <dbReference type="ARBA" id="ARBA00022827"/>
    </source>
</evidence>
<dbReference type="RefSeq" id="XP_013264384.1">
    <property type="nucleotide sequence ID" value="XM_013408930.1"/>
</dbReference>
<dbReference type="GO" id="GO:0050660">
    <property type="term" value="F:flavin adenine dinucleotide binding"/>
    <property type="evidence" value="ECO:0007669"/>
    <property type="project" value="InterPro"/>
</dbReference>
<dbReference type="EMBL" id="AMGV01000002">
    <property type="protein sequence ID" value="KEF61794.1"/>
    <property type="molecule type" value="Genomic_DNA"/>
</dbReference>
<evidence type="ECO:0000256" key="1">
    <source>
        <dbReference type="ARBA" id="ARBA00009183"/>
    </source>
</evidence>
<keyword evidence="2" id="KW-0285">Flavoprotein</keyword>
<dbReference type="OrthoDB" id="66881at2759"/>
<dbReference type="GO" id="GO:0050661">
    <property type="term" value="F:NADP binding"/>
    <property type="evidence" value="ECO:0007669"/>
    <property type="project" value="InterPro"/>
</dbReference>
<dbReference type="AlphaFoldDB" id="A0A072PP06"/>
<organism evidence="6 7">
    <name type="scientific">Exophiala aquamarina CBS 119918</name>
    <dbReference type="NCBI Taxonomy" id="1182545"/>
    <lineage>
        <taxon>Eukaryota</taxon>
        <taxon>Fungi</taxon>
        <taxon>Dikarya</taxon>
        <taxon>Ascomycota</taxon>
        <taxon>Pezizomycotina</taxon>
        <taxon>Eurotiomycetes</taxon>
        <taxon>Chaetothyriomycetidae</taxon>
        <taxon>Chaetothyriales</taxon>
        <taxon>Herpotrichiellaceae</taxon>
        <taxon>Exophiala</taxon>
    </lineage>
</organism>
<dbReference type="InterPro" id="IPR000960">
    <property type="entry name" value="Flavin_mOase"/>
</dbReference>
<keyword evidence="7" id="KW-1185">Reference proteome</keyword>
<dbReference type="GeneID" id="25278300"/>
<dbReference type="SUPFAM" id="SSF51905">
    <property type="entry name" value="FAD/NAD(P)-binding domain"/>
    <property type="match status" value="2"/>
</dbReference>
<protein>
    <submittedName>
        <fullName evidence="6">Uncharacterized protein</fullName>
    </submittedName>
</protein>
<evidence type="ECO:0000256" key="2">
    <source>
        <dbReference type="ARBA" id="ARBA00022630"/>
    </source>
</evidence>
<dbReference type="InterPro" id="IPR020946">
    <property type="entry name" value="Flavin_mOase-like"/>
</dbReference>
<name>A0A072PP06_9EURO</name>
<sequence>MQHRPTNFQGKRVVVVGIGNTAADTATALCGVASKVYLSHNHGALVLPRKMPSGEILDQGVTYRMMMIQYTMAKWAPSFAEKFGNKYVKKRQDAAFDIKPEWNLDSPSMIHTLPILSDTLIGELHKGRIESVTGLKMATGDKQLELDDGTFIEVDAIIWCTGYLWKYAFLGEYDPSLKAVDGYIPTITGKAGPNQVPFPRLYRNIFSLDHPESLAFAGAAAFHTPIFVSWDLASMAIAQYWKKPERMPSKEAMLSSYQNHMAWANGILAHGKLDHRFVNAQEWTEWAQEAAGVRVSEHLGYGLSGWKFWYKDKALCKMLMDGLYSPHFLRLFDSDGRKAWKGARAEIEKVNESIRQRMAKGNDDAS</sequence>
<dbReference type="HOGENOM" id="CLU_006909_8_1_1"/>
<dbReference type="PIRSF" id="PIRSF000332">
    <property type="entry name" value="FMO"/>
    <property type="match status" value="1"/>
</dbReference>
<evidence type="ECO:0000313" key="7">
    <source>
        <dbReference type="Proteomes" id="UP000027920"/>
    </source>
</evidence>
<accession>A0A072PP06</accession>
<dbReference type="Pfam" id="PF00743">
    <property type="entry name" value="FMO-like"/>
    <property type="match status" value="1"/>
</dbReference>